<evidence type="ECO:0000256" key="3">
    <source>
        <dbReference type="ARBA" id="ARBA00022989"/>
    </source>
</evidence>
<reference evidence="7" key="1">
    <citation type="submission" date="2020-10" db="EMBL/GenBank/DDBJ databases">
        <title>Diversity and distribution of actinomycetes associated with coral in the coast of Hainan.</title>
        <authorList>
            <person name="Li F."/>
        </authorList>
    </citation>
    <scope>NUCLEOTIDE SEQUENCE</scope>
    <source>
        <strain evidence="7">HNM0983</strain>
    </source>
</reference>
<organism evidence="7 8">
    <name type="scientific">Saccharopolyspora montiporae</name>
    <dbReference type="NCBI Taxonomy" id="2781240"/>
    <lineage>
        <taxon>Bacteria</taxon>
        <taxon>Bacillati</taxon>
        <taxon>Actinomycetota</taxon>
        <taxon>Actinomycetes</taxon>
        <taxon>Pseudonocardiales</taxon>
        <taxon>Pseudonocardiaceae</taxon>
        <taxon>Saccharopolyspora</taxon>
    </lineage>
</organism>
<gene>
    <name evidence="7" type="ORF">IQ251_06645</name>
</gene>
<feature type="transmembrane region" description="Helical" evidence="5">
    <location>
        <begin position="546"/>
        <end position="565"/>
    </location>
</feature>
<evidence type="ECO:0000256" key="4">
    <source>
        <dbReference type="ARBA" id="ARBA00023136"/>
    </source>
</evidence>
<evidence type="ECO:0000256" key="5">
    <source>
        <dbReference type="SAM" id="Phobius"/>
    </source>
</evidence>
<dbReference type="Pfam" id="PF12698">
    <property type="entry name" value="ABC2_membrane_3"/>
    <property type="match status" value="2"/>
</dbReference>
<keyword evidence="3 5" id="KW-1133">Transmembrane helix</keyword>
<dbReference type="NCBIfam" id="TIGR03061">
    <property type="entry name" value="pip_yhgE_Nterm"/>
    <property type="match status" value="1"/>
</dbReference>
<protein>
    <submittedName>
        <fullName evidence="7">YhgE/Pip domain-containing protein</fullName>
    </submittedName>
</protein>
<feature type="transmembrane region" description="Helical" evidence="5">
    <location>
        <begin position="21"/>
        <end position="40"/>
    </location>
</feature>
<keyword evidence="2 5" id="KW-0812">Transmembrane</keyword>
<dbReference type="EMBL" id="JADEYC010000009">
    <property type="protein sequence ID" value="MBE9374124.1"/>
    <property type="molecule type" value="Genomic_DNA"/>
</dbReference>
<dbReference type="PANTHER" id="PTHR43077:SF5">
    <property type="entry name" value="PHAGE INFECTION PROTEIN"/>
    <property type="match status" value="1"/>
</dbReference>
<feature type="transmembrane region" description="Helical" evidence="5">
    <location>
        <begin position="611"/>
        <end position="630"/>
    </location>
</feature>
<dbReference type="AlphaFoldDB" id="A0A929FZ84"/>
<feature type="transmembrane region" description="Helical" evidence="5">
    <location>
        <begin position="483"/>
        <end position="510"/>
    </location>
</feature>
<evidence type="ECO:0000256" key="1">
    <source>
        <dbReference type="ARBA" id="ARBA00004141"/>
    </source>
</evidence>
<dbReference type="InterPro" id="IPR017500">
    <property type="entry name" value="Phage_infect_YhgE_N"/>
</dbReference>
<proteinExistence type="predicted"/>
<dbReference type="Proteomes" id="UP000598360">
    <property type="component" value="Unassembled WGS sequence"/>
</dbReference>
<dbReference type="GO" id="GO:0016020">
    <property type="term" value="C:membrane"/>
    <property type="evidence" value="ECO:0007669"/>
    <property type="project" value="UniProtKB-SubCell"/>
</dbReference>
<evidence type="ECO:0000313" key="7">
    <source>
        <dbReference type="EMBL" id="MBE9374124.1"/>
    </source>
</evidence>
<comment type="subcellular location">
    <subcellularLocation>
        <location evidence="1">Membrane</location>
        <topology evidence="1">Multi-pass membrane protein</topology>
    </subcellularLocation>
</comment>
<keyword evidence="8" id="KW-1185">Reference proteome</keyword>
<dbReference type="InterPro" id="IPR051328">
    <property type="entry name" value="T7SS_ABC-Transporter"/>
</dbReference>
<keyword evidence="4 5" id="KW-0472">Membrane</keyword>
<feature type="transmembrane region" description="Helical" evidence="5">
    <location>
        <begin position="451"/>
        <end position="471"/>
    </location>
</feature>
<dbReference type="NCBIfam" id="TIGR03062">
    <property type="entry name" value="pip_yhgE_Cterm"/>
    <property type="match status" value="1"/>
</dbReference>
<name>A0A929FZ84_9PSEU</name>
<evidence type="ECO:0000313" key="8">
    <source>
        <dbReference type="Proteomes" id="UP000598360"/>
    </source>
</evidence>
<comment type="caution">
    <text evidence="7">The sequence shown here is derived from an EMBL/GenBank/DDBJ whole genome shotgun (WGS) entry which is preliminary data.</text>
</comment>
<dbReference type="GO" id="GO:0140359">
    <property type="term" value="F:ABC-type transporter activity"/>
    <property type="evidence" value="ECO:0007669"/>
    <property type="project" value="InterPro"/>
</dbReference>
<evidence type="ECO:0000259" key="6">
    <source>
        <dbReference type="Pfam" id="PF12698"/>
    </source>
</evidence>
<dbReference type="InterPro" id="IPR013525">
    <property type="entry name" value="ABC2_TM"/>
</dbReference>
<dbReference type="Gene3D" id="3.40.1710.10">
    <property type="entry name" value="abc type-2 transporter like domain"/>
    <property type="match status" value="1"/>
</dbReference>
<dbReference type="RefSeq" id="WP_193927559.1">
    <property type="nucleotide sequence ID" value="NZ_JADEYC010000009.1"/>
</dbReference>
<feature type="transmembrane region" description="Helical" evidence="5">
    <location>
        <begin position="522"/>
        <end position="539"/>
    </location>
</feature>
<dbReference type="InterPro" id="IPR017501">
    <property type="entry name" value="Phage_infect_YhgE_C"/>
</dbReference>
<feature type="domain" description="ABC-2 type transporter transmembrane" evidence="6">
    <location>
        <begin position="435"/>
        <end position="626"/>
    </location>
</feature>
<accession>A0A929FZ84</accession>
<evidence type="ECO:0000256" key="2">
    <source>
        <dbReference type="ARBA" id="ARBA00022692"/>
    </source>
</evidence>
<feature type="domain" description="ABC-2 type transporter transmembrane" evidence="6">
    <location>
        <begin position="25"/>
        <end position="164"/>
    </location>
</feature>
<sequence length="646" mass="67982">MKAIRLAWLELSRFRGPLRRFVPLVLLLVPLLYGATYLWANWDPYGRLDRVPVAVVNADRPVDSRGEHIDAGNQFVQQLRADGLFDWRFVDRERARDGLREGEFYFTVEVPPDFSERLASAGETNPSRAVLLLTKNDANGYIAGIMADTVQAQLQNQINAAAHASYARSLYGELDRAREKLLLASQASDQLVRGTDLGAQGTESLAGGLNGIRGGVGQVSRGADGVSQATEQLDRQLSSVADFSTEQLPGAVNALVNASSTAVGNLSRIQATTAALTARAESGVAALDDLRAAHPDLAGDGAYRQALDSARGVADAATTADRDARQALSTAQEANQRALSVQSSMGPLQERMRSLTAPVDSLRDGTAELAAGTAGLTGGLDTLAGGSGVLEQGAGQLNEGARGLRGLVNDTLQRIPPTNPTEVSRAADVLGSPTQIHTGNLNPALVYGRGLAPFFFGIALWVFGLLAYLLLRPVNTRALAQRIAAPTIALAGFLPAAALGVAGGLVLYGVVDLGLGLAPLHPGWTIGLVSLASMAFTAVDQLLRSAFGAIGGLVSLVLLIVQLTASGGLYPMETTPVPFQAVHPYLPMSYLVDGLRVTISGGEVAHLVRDLLVLGGVLVGALVLTSLVVMRLRTWTTSRLHPQVDL</sequence>
<dbReference type="PANTHER" id="PTHR43077">
    <property type="entry name" value="TRANSPORT PERMEASE YVFS-RELATED"/>
    <property type="match status" value="1"/>
</dbReference>